<dbReference type="Proteomes" id="UP000031524">
    <property type="component" value="Chromosome"/>
</dbReference>
<gene>
    <name evidence="1" type="ORF">B842_07775</name>
</gene>
<dbReference type="HOGENOM" id="CLU_1223081_0_0_11"/>
<dbReference type="AlphaFoldDB" id="A0A0B5DCB7"/>
<dbReference type="OrthoDB" id="4774928at2"/>
<name>A0A0B5DCB7_9CORY</name>
<evidence type="ECO:0000313" key="2">
    <source>
        <dbReference type="Proteomes" id="UP000031524"/>
    </source>
</evidence>
<dbReference type="EMBL" id="CP005286">
    <property type="protein sequence ID" value="AJE33404.1"/>
    <property type="molecule type" value="Genomic_DNA"/>
</dbReference>
<organism evidence="1 2">
    <name type="scientific">Corynebacterium humireducens NBRC 106098 = DSM 45392</name>
    <dbReference type="NCBI Taxonomy" id="1223515"/>
    <lineage>
        <taxon>Bacteria</taxon>
        <taxon>Bacillati</taxon>
        <taxon>Actinomycetota</taxon>
        <taxon>Actinomycetes</taxon>
        <taxon>Mycobacteriales</taxon>
        <taxon>Corynebacteriaceae</taxon>
        <taxon>Corynebacterium</taxon>
    </lineage>
</organism>
<accession>A0A0B5DCB7</accession>
<dbReference type="STRING" id="1223515.B842_07775"/>
<keyword evidence="2" id="KW-1185">Reference proteome</keyword>
<dbReference type="KEGG" id="chm:B842_07775"/>
<sequence length="197" mass="20919">MTRVSTNLVVMPAGPALVRELAPRDAAGQRMVAAVRSLVDATGGRPVHLVGSRSPRWETGVEGSFRAWGAPQVQVGAGHHLPELVQRYVLGERASRVTDVRAELGEPDPAALTLVALDGSAGLTERAPLALLPQAAAADAWCRDLLAGREVGDLPDGGGILEPELWHELAALRPRRAELVDADMEHGVGRYVAAWQI</sequence>
<dbReference type="RefSeq" id="WP_040086029.1">
    <property type="nucleotide sequence ID" value="NZ_BCSU01000017.1"/>
</dbReference>
<proteinExistence type="predicted"/>
<protein>
    <submittedName>
        <fullName evidence="1">Uncharacterized protein</fullName>
    </submittedName>
</protein>
<reference evidence="1 2" key="1">
    <citation type="submission" date="2013-04" db="EMBL/GenBank/DDBJ databases">
        <title>Complete genome sequence of Corynebacterium humireducens DSM 45392(T), isolated from a wastewater-fed microbial fuel cell.</title>
        <authorList>
            <person name="Ruckert C."/>
            <person name="Albersmeier A."/>
            <person name="Kalinowski J."/>
        </authorList>
    </citation>
    <scope>NUCLEOTIDE SEQUENCE [LARGE SCALE GENOMIC DNA]</scope>
    <source>
        <strain evidence="2">MFC-5</strain>
    </source>
</reference>
<evidence type="ECO:0000313" key="1">
    <source>
        <dbReference type="EMBL" id="AJE33404.1"/>
    </source>
</evidence>